<dbReference type="KEGG" id="smo:SELMODRAFT_9085"/>
<evidence type="ECO:0000313" key="4">
    <source>
        <dbReference type="Proteomes" id="UP000001514"/>
    </source>
</evidence>
<protein>
    <recommendedName>
        <fullName evidence="1">TFIIS central domain-containing protein</fullName>
    </recommendedName>
</protein>
<proteinExistence type="predicted"/>
<dbReference type="GO" id="GO:0006351">
    <property type="term" value="P:DNA-templated transcription"/>
    <property type="evidence" value="ECO:0007669"/>
    <property type="project" value="InterPro"/>
</dbReference>
<keyword evidence="4" id="KW-1185">Reference proteome</keyword>
<dbReference type="KEGG" id="smo:SELMODRAFT_9088"/>
<organism evidence="4">
    <name type="scientific">Selaginella moellendorffii</name>
    <name type="common">Spikemoss</name>
    <dbReference type="NCBI Taxonomy" id="88036"/>
    <lineage>
        <taxon>Eukaryota</taxon>
        <taxon>Viridiplantae</taxon>
        <taxon>Streptophyta</taxon>
        <taxon>Embryophyta</taxon>
        <taxon>Tracheophyta</taxon>
        <taxon>Lycopodiopsida</taxon>
        <taxon>Selaginellales</taxon>
        <taxon>Selaginellaceae</taxon>
        <taxon>Selaginella</taxon>
    </lineage>
</organism>
<dbReference type="SMART" id="SM00510">
    <property type="entry name" value="TFS2M"/>
    <property type="match status" value="1"/>
</dbReference>
<dbReference type="Proteomes" id="UP000001514">
    <property type="component" value="Unassembled WGS sequence"/>
</dbReference>
<evidence type="ECO:0000313" key="3">
    <source>
        <dbReference type="EMBL" id="EFJ18959.1"/>
    </source>
</evidence>
<evidence type="ECO:0000313" key="2">
    <source>
        <dbReference type="EMBL" id="EFJ11571.1"/>
    </source>
</evidence>
<feature type="non-terminal residue" evidence="3">
    <location>
        <position position="58"/>
    </location>
</feature>
<dbReference type="EMBL" id="GL377608">
    <property type="protein sequence ID" value="EFJ18959.1"/>
    <property type="molecule type" value="Genomic_DNA"/>
</dbReference>
<dbReference type="Gramene" id="EFJ11571">
    <property type="protein sequence ID" value="EFJ11571"/>
    <property type="gene ID" value="SELMODRAFT_9088"/>
</dbReference>
<dbReference type="InterPro" id="IPR036575">
    <property type="entry name" value="TFIIS_cen_dom_sf"/>
</dbReference>
<dbReference type="Gene3D" id="1.10.472.30">
    <property type="entry name" value="Transcription elongation factor S-II, central domain"/>
    <property type="match status" value="1"/>
</dbReference>
<feature type="domain" description="TFIIS central" evidence="1">
    <location>
        <begin position="1"/>
        <end position="58"/>
    </location>
</feature>
<dbReference type="EMBL" id="GL377646">
    <property type="protein sequence ID" value="EFJ11571.1"/>
    <property type="molecule type" value="Genomic_DNA"/>
</dbReference>
<accession>D8S9F9</accession>
<dbReference type="SUPFAM" id="SSF46942">
    <property type="entry name" value="Elongation factor TFIIS domain 2"/>
    <property type="match status" value="1"/>
</dbReference>
<feature type="non-terminal residue" evidence="3">
    <location>
        <position position="1"/>
    </location>
</feature>
<dbReference type="AlphaFoldDB" id="D8S9F9"/>
<name>D8S9F9_SELML</name>
<dbReference type="PANTHER" id="PTHR11477">
    <property type="entry name" value="TRANSCRIPTION FACTOR S-II ZINC FINGER DOMAIN-CONTAINING PROTEIN"/>
    <property type="match status" value="1"/>
</dbReference>
<dbReference type="Pfam" id="PF07500">
    <property type="entry name" value="TFIIS_M"/>
    <property type="match status" value="1"/>
</dbReference>
<reference evidence="3 4" key="1">
    <citation type="journal article" date="2011" name="Science">
        <title>The Selaginella genome identifies genetic changes associated with the evolution of vascular plants.</title>
        <authorList>
            <person name="Banks J.A."/>
            <person name="Nishiyama T."/>
            <person name="Hasebe M."/>
            <person name="Bowman J.L."/>
            <person name="Gribskov M."/>
            <person name="dePamphilis C."/>
            <person name="Albert V.A."/>
            <person name="Aono N."/>
            <person name="Aoyama T."/>
            <person name="Ambrose B.A."/>
            <person name="Ashton N.W."/>
            <person name="Axtell M.J."/>
            <person name="Barker E."/>
            <person name="Barker M.S."/>
            <person name="Bennetzen J.L."/>
            <person name="Bonawitz N.D."/>
            <person name="Chapple C."/>
            <person name="Cheng C."/>
            <person name="Correa L.G."/>
            <person name="Dacre M."/>
            <person name="DeBarry J."/>
            <person name="Dreyer I."/>
            <person name="Elias M."/>
            <person name="Engstrom E.M."/>
            <person name="Estelle M."/>
            <person name="Feng L."/>
            <person name="Finet C."/>
            <person name="Floyd S.K."/>
            <person name="Frommer W.B."/>
            <person name="Fujita T."/>
            <person name="Gramzow L."/>
            <person name="Gutensohn M."/>
            <person name="Harholt J."/>
            <person name="Hattori M."/>
            <person name="Heyl A."/>
            <person name="Hirai T."/>
            <person name="Hiwatashi Y."/>
            <person name="Ishikawa M."/>
            <person name="Iwata M."/>
            <person name="Karol K.G."/>
            <person name="Koehler B."/>
            <person name="Kolukisaoglu U."/>
            <person name="Kubo M."/>
            <person name="Kurata T."/>
            <person name="Lalonde S."/>
            <person name="Li K."/>
            <person name="Li Y."/>
            <person name="Litt A."/>
            <person name="Lyons E."/>
            <person name="Manning G."/>
            <person name="Maruyama T."/>
            <person name="Michael T.P."/>
            <person name="Mikami K."/>
            <person name="Miyazaki S."/>
            <person name="Morinaga S."/>
            <person name="Murata T."/>
            <person name="Mueller-Roeber B."/>
            <person name="Nelson D.R."/>
            <person name="Obara M."/>
            <person name="Oguri Y."/>
            <person name="Olmstead R.G."/>
            <person name="Onodera N."/>
            <person name="Petersen B.L."/>
            <person name="Pils B."/>
            <person name="Prigge M."/>
            <person name="Rensing S.A."/>
            <person name="Riano-Pachon D.M."/>
            <person name="Roberts A.W."/>
            <person name="Sato Y."/>
            <person name="Scheller H.V."/>
            <person name="Schulz B."/>
            <person name="Schulz C."/>
            <person name="Shakirov E.V."/>
            <person name="Shibagaki N."/>
            <person name="Shinohara N."/>
            <person name="Shippen D.E."/>
            <person name="Soerensen I."/>
            <person name="Sotooka R."/>
            <person name="Sugimoto N."/>
            <person name="Sugita M."/>
            <person name="Sumikawa N."/>
            <person name="Tanurdzic M."/>
            <person name="Theissen G."/>
            <person name="Ulvskov P."/>
            <person name="Wakazuki S."/>
            <person name="Weng J.K."/>
            <person name="Willats W.W."/>
            <person name="Wipf D."/>
            <person name="Wolf P.G."/>
            <person name="Yang L."/>
            <person name="Zimmer A.D."/>
            <person name="Zhu Q."/>
            <person name="Mitros T."/>
            <person name="Hellsten U."/>
            <person name="Loque D."/>
            <person name="Otillar R."/>
            <person name="Salamov A."/>
            <person name="Schmutz J."/>
            <person name="Shapiro H."/>
            <person name="Lindquist E."/>
            <person name="Lucas S."/>
            <person name="Rokhsar D."/>
            <person name="Grigoriev I.V."/>
        </authorList>
    </citation>
    <scope>NUCLEOTIDE SEQUENCE [LARGE SCALE GENOMIC DNA]</scope>
</reference>
<dbReference type="HOGENOM" id="CLU_2985223_0_0_1"/>
<dbReference type="eggNOG" id="KOG1634">
    <property type="taxonomic scope" value="Eukaryota"/>
</dbReference>
<sequence>KYKEKARSLVFNLKDKNNPDLRARVFVGEVSPEQLCSMTIEQLASKELSQWRMAKAEE</sequence>
<dbReference type="PANTHER" id="PTHR11477:SF20">
    <property type="entry name" value="SPOC DOMAIN _ TRANSCRIPTION ELONGATION FACTOR S-II PROTEIN"/>
    <property type="match status" value="1"/>
</dbReference>
<dbReference type="STRING" id="88036.D8S9F9"/>
<evidence type="ECO:0000259" key="1">
    <source>
        <dbReference type="PROSITE" id="PS51321"/>
    </source>
</evidence>
<dbReference type="PROSITE" id="PS51321">
    <property type="entry name" value="TFIIS_CENTRAL"/>
    <property type="match status" value="1"/>
</dbReference>
<gene>
    <name evidence="3" type="ORF">SELMODRAFT_9085</name>
    <name evidence="2" type="ORF">SELMODRAFT_9088</name>
</gene>
<dbReference type="Gramene" id="EFJ18959">
    <property type="protein sequence ID" value="EFJ18959"/>
    <property type="gene ID" value="SELMODRAFT_9085"/>
</dbReference>
<dbReference type="InterPro" id="IPR003618">
    <property type="entry name" value="TFIIS_cen_dom"/>
</dbReference>
<dbReference type="InParanoid" id="D8S9F9"/>